<evidence type="ECO:0000256" key="1">
    <source>
        <dbReference type="SAM" id="Phobius"/>
    </source>
</evidence>
<organism evidence="2 3">
    <name type="scientific">Methanocorpusculum petauri</name>
    <dbReference type="NCBI Taxonomy" id="3002863"/>
    <lineage>
        <taxon>Archaea</taxon>
        <taxon>Methanobacteriati</taxon>
        <taxon>Methanobacteriota</taxon>
        <taxon>Stenosarchaea group</taxon>
        <taxon>Methanomicrobia</taxon>
        <taxon>Methanomicrobiales</taxon>
        <taxon>Methanocorpusculaceae</taxon>
        <taxon>Methanocorpusculum</taxon>
    </lineage>
</organism>
<comment type="caution">
    <text evidence="2">The sequence shown here is derived from an EMBL/GenBank/DDBJ whole genome shotgun (WGS) entry which is preliminary data.</text>
</comment>
<gene>
    <name evidence="2" type="ORF">O0S10_07535</name>
</gene>
<sequence length="335" mass="36352">MSSVPDLLIGLSCPGCGGTIEVTEGSRLAFCPYCGSALAITADDAGVTRLMYKMEVTETGAESAARKWFGAFPKARDLAATAVITEIFPMYLPFWRMVGTGKGVACGYSTHTDKDGHTQTTYHEDSSDAEYLWSVIACQTGDLGIVTPPKLQGRLLPYTDGDIPVFETTSSRDEAYDQADTDIRMEAHRRAASGIETLTFSKTFCIPREFSLLYYPYWIIRYQYRERDYFVVLDGVSGSPVSGRAPGDQTYQALAAGLGAGFGGLFAGLGIAYTMFSNSEYALAGLSGLVIGLILVLAGYWMFRFGSEVTEGKLTGGISFSMKGFGQKTVREIER</sequence>
<keyword evidence="1" id="KW-1133">Transmembrane helix</keyword>
<keyword evidence="1" id="KW-0472">Membrane</keyword>
<feature type="transmembrane region" description="Helical" evidence="1">
    <location>
        <begin position="282"/>
        <end position="303"/>
    </location>
</feature>
<protein>
    <recommendedName>
        <fullName evidence="4">Zinc ribbon domain-containing protein</fullName>
    </recommendedName>
</protein>
<name>A0ABT4IHP4_9EURY</name>
<dbReference type="EMBL" id="JAPTGB010000015">
    <property type="protein sequence ID" value="MCZ0861076.1"/>
    <property type="molecule type" value="Genomic_DNA"/>
</dbReference>
<keyword evidence="3" id="KW-1185">Reference proteome</keyword>
<feature type="transmembrane region" description="Helical" evidence="1">
    <location>
        <begin position="253"/>
        <end position="276"/>
    </location>
</feature>
<proteinExistence type="predicted"/>
<evidence type="ECO:0000313" key="2">
    <source>
        <dbReference type="EMBL" id="MCZ0861076.1"/>
    </source>
</evidence>
<evidence type="ECO:0000313" key="3">
    <source>
        <dbReference type="Proteomes" id="UP001141422"/>
    </source>
</evidence>
<dbReference type="Proteomes" id="UP001141422">
    <property type="component" value="Unassembled WGS sequence"/>
</dbReference>
<reference evidence="2" key="1">
    <citation type="submission" date="2022-12" db="EMBL/GenBank/DDBJ databases">
        <title>Isolation and characterisation of novel Methanocorpusculum spp. from native Australian herbivores indicates the genus is ancestrally host-associated.</title>
        <authorList>
            <person name="Volmer J.G."/>
            <person name="Soo R.M."/>
            <person name="Evans P.N."/>
            <person name="Hoedt E.C."/>
            <person name="Astorga Alsina A.L."/>
            <person name="Woodcroft B.J."/>
            <person name="Tyson G.W."/>
            <person name="Hugenholtz P."/>
            <person name="Morrison M."/>
        </authorList>
    </citation>
    <scope>NUCLEOTIDE SEQUENCE</scope>
    <source>
        <strain evidence="2">MG</strain>
    </source>
</reference>
<keyword evidence="1" id="KW-0812">Transmembrane</keyword>
<evidence type="ECO:0008006" key="4">
    <source>
        <dbReference type="Google" id="ProtNLM"/>
    </source>
</evidence>
<dbReference type="RefSeq" id="WP_268925272.1">
    <property type="nucleotide sequence ID" value="NZ_JAPTGB010000015.1"/>
</dbReference>
<accession>A0ABT4IHP4</accession>